<dbReference type="Gene3D" id="1.10.8.60">
    <property type="match status" value="1"/>
</dbReference>
<comment type="similarity">
    <text evidence="13">In the central section; belongs to the AAA ATPase family.</text>
</comment>
<evidence type="ECO:0000313" key="18">
    <source>
        <dbReference type="Proteomes" id="UP000724149"/>
    </source>
</evidence>
<keyword evidence="10 13" id="KW-1133">Transmembrane helix</keyword>
<feature type="transmembrane region" description="Helical" evidence="13">
    <location>
        <begin position="94"/>
        <end position="117"/>
    </location>
</feature>
<keyword evidence="5 13" id="KW-0479">Metal-binding</keyword>
<dbReference type="HAMAP" id="MF_01458">
    <property type="entry name" value="FtsH"/>
    <property type="match status" value="1"/>
</dbReference>
<evidence type="ECO:0000256" key="7">
    <source>
        <dbReference type="ARBA" id="ARBA00022801"/>
    </source>
</evidence>
<evidence type="ECO:0000256" key="5">
    <source>
        <dbReference type="ARBA" id="ARBA00022723"/>
    </source>
</evidence>
<comment type="function">
    <text evidence="13">Acts as a processive, ATP-dependent zinc metallopeptidase for both cytoplasmic and membrane proteins. Plays a role in the quality control of integral membrane proteins.</text>
</comment>
<comment type="cofactor">
    <cofactor evidence="13">
        <name>Zn(2+)</name>
        <dbReference type="ChEBI" id="CHEBI:29105"/>
    </cofactor>
    <text evidence="13">Binds 1 zinc ion per subunit.</text>
</comment>
<dbReference type="Proteomes" id="UP000724149">
    <property type="component" value="Unassembled WGS sequence"/>
</dbReference>
<dbReference type="InterPro" id="IPR003959">
    <property type="entry name" value="ATPase_AAA_core"/>
</dbReference>
<dbReference type="Gene3D" id="1.20.58.760">
    <property type="entry name" value="Peptidase M41"/>
    <property type="match status" value="1"/>
</dbReference>
<feature type="binding site" evidence="13">
    <location>
        <position position="485"/>
    </location>
    <ligand>
        <name>Zn(2+)</name>
        <dbReference type="ChEBI" id="CHEBI:29105"/>
        <note>catalytic</note>
    </ligand>
</feature>
<feature type="binding site" evidence="13">
    <location>
        <begin position="187"/>
        <end position="194"/>
    </location>
    <ligand>
        <name>ATP</name>
        <dbReference type="ChEBI" id="CHEBI:30616"/>
    </ligand>
</feature>
<dbReference type="PROSITE" id="PS00674">
    <property type="entry name" value="AAA"/>
    <property type="match status" value="1"/>
</dbReference>
<evidence type="ECO:0000256" key="15">
    <source>
        <dbReference type="SAM" id="MobiDB-lite"/>
    </source>
</evidence>
<feature type="binding site" evidence="13">
    <location>
        <position position="409"/>
    </location>
    <ligand>
        <name>Zn(2+)</name>
        <dbReference type="ChEBI" id="CHEBI:29105"/>
        <note>catalytic</note>
    </ligand>
</feature>
<evidence type="ECO:0000256" key="11">
    <source>
        <dbReference type="ARBA" id="ARBA00023049"/>
    </source>
</evidence>
<keyword evidence="11 13" id="KW-0482">Metalloprotease</keyword>
<evidence type="ECO:0000256" key="13">
    <source>
        <dbReference type="HAMAP-Rule" id="MF_01458"/>
    </source>
</evidence>
<comment type="subcellular location">
    <subcellularLocation>
        <location evidence="13">Cell membrane</location>
        <topology evidence="13">Multi-pass membrane protein</topology>
        <orientation evidence="13">Cytoplasmic side</orientation>
    </subcellularLocation>
    <subcellularLocation>
        <location evidence="1">Membrane</location>
    </subcellularLocation>
</comment>
<dbReference type="PANTHER" id="PTHR23076">
    <property type="entry name" value="METALLOPROTEASE M41 FTSH"/>
    <property type="match status" value="1"/>
</dbReference>
<dbReference type="GO" id="GO:0008237">
    <property type="term" value="F:metallopeptidase activity"/>
    <property type="evidence" value="ECO:0007669"/>
    <property type="project" value="UniProtKB-KW"/>
</dbReference>
<evidence type="ECO:0000256" key="12">
    <source>
        <dbReference type="ARBA" id="ARBA00023136"/>
    </source>
</evidence>
<evidence type="ECO:0000313" key="17">
    <source>
        <dbReference type="EMBL" id="MBM6923353.1"/>
    </source>
</evidence>
<keyword evidence="4 13" id="KW-0812">Transmembrane</keyword>
<dbReference type="EC" id="3.4.24.-" evidence="13"/>
<comment type="caution">
    <text evidence="13">Lacks conserved residue(s) required for the propagation of feature annotation.</text>
</comment>
<dbReference type="InterPro" id="IPR000642">
    <property type="entry name" value="Peptidase_M41"/>
</dbReference>
<comment type="similarity">
    <text evidence="14">Belongs to the AAA ATPase family.</text>
</comment>
<sequence length="655" mass="71647">MATTLFSQSSTQQLIKYSKVLEYFENGQVSEFDLNLGSGNMTMLVEINGKKTEVNYRVPNVSRFLDDIDDDIEAYNEAHPDSKMVYDLEPAAEIPWFVSMLPTLILVGSMGIFLYVMMRQTRGSGGMSGFSKAKPRTPQDGRIVTFADVAGADEEKEELVEIVEFLKNPAKYNALGARIPKGVLLMGPPGTGKTLLARAVAGEAGVPFYSISGSDFVEMFVGVGASRVRDLFAEAKKTAPSIVFIDEIDAVGRHRGAGLGGGHDEREQTLNQLLVEMDGFGANSGVIIIAATNRKDILDPALLRPGRFDRQILVGYPDVKGREEILKVHVRNKPMGPDVNLKTVAKATVGFTGADLENVVNEAALLAARANKRAITMKEIEDATIKVIAGPEKRSKVVTEKEKRLTAYHEAGHAVCTYYCPTQDPVHEISIIPRGMAGGYTMSLPEDDRGYLAKTAMQENIVTLLGGRMAELIVLDDISTGASNDLERATQIARSMVTRYGFSEKLGPVVYGQDQGEVFLGMDINRSRNYSEEVAAEIDQEIRRIIEEAYSRAREILEAHRDQLEVVAQYLMEHEKIGEFGFKALMEGREVNPEEDQHGIFSKVISDAQKEAAAQLEAAQTESQPETPASEPEAPAAAPEAGTTEESSAPDQKEE</sequence>
<dbReference type="InterPro" id="IPR003960">
    <property type="entry name" value="ATPase_AAA_CS"/>
</dbReference>
<comment type="similarity">
    <text evidence="2 13">In the C-terminal section; belongs to the peptidase M41 family.</text>
</comment>
<organism evidence="17 18">
    <name type="scientific">Hydrogenoanaerobacterium saccharovorans</name>
    <dbReference type="NCBI Taxonomy" id="474960"/>
    <lineage>
        <taxon>Bacteria</taxon>
        <taxon>Bacillati</taxon>
        <taxon>Bacillota</taxon>
        <taxon>Clostridia</taxon>
        <taxon>Eubacteriales</taxon>
        <taxon>Oscillospiraceae</taxon>
        <taxon>Hydrogenoanaerobacterium</taxon>
    </lineage>
</organism>
<evidence type="ECO:0000256" key="2">
    <source>
        <dbReference type="ARBA" id="ARBA00010044"/>
    </source>
</evidence>
<feature type="domain" description="AAA+ ATPase" evidence="16">
    <location>
        <begin position="179"/>
        <end position="318"/>
    </location>
</feature>
<accession>A0ABS2GPD9</accession>
<feature type="region of interest" description="Disordered" evidence="15">
    <location>
        <begin position="611"/>
        <end position="655"/>
    </location>
</feature>
<comment type="caution">
    <text evidence="17">The sequence shown here is derived from an EMBL/GenBank/DDBJ whole genome shotgun (WGS) entry which is preliminary data.</text>
</comment>
<evidence type="ECO:0000256" key="4">
    <source>
        <dbReference type="ARBA" id="ARBA00022692"/>
    </source>
</evidence>
<comment type="subunit">
    <text evidence="13">Homohexamer.</text>
</comment>
<evidence type="ECO:0000259" key="16">
    <source>
        <dbReference type="SMART" id="SM00382"/>
    </source>
</evidence>
<dbReference type="NCBIfam" id="TIGR01241">
    <property type="entry name" value="FtsH_fam"/>
    <property type="match status" value="1"/>
</dbReference>
<keyword evidence="8 13" id="KW-0862">Zinc</keyword>
<keyword evidence="18" id="KW-1185">Reference proteome</keyword>
<dbReference type="Pfam" id="PF17862">
    <property type="entry name" value="AAA_lid_3"/>
    <property type="match status" value="1"/>
</dbReference>
<reference evidence="17 18" key="1">
    <citation type="journal article" date="2021" name="Sci. Rep.">
        <title>The distribution of antibiotic resistance genes in chicken gut microbiota commensals.</title>
        <authorList>
            <person name="Juricova H."/>
            <person name="Matiasovicova J."/>
            <person name="Kubasova T."/>
            <person name="Cejkova D."/>
            <person name="Rychlik I."/>
        </authorList>
    </citation>
    <scope>NUCLEOTIDE SEQUENCE [LARGE SCALE GENOMIC DNA]</scope>
    <source>
        <strain evidence="17 18">An564</strain>
    </source>
</reference>
<evidence type="ECO:0000256" key="10">
    <source>
        <dbReference type="ARBA" id="ARBA00022989"/>
    </source>
</evidence>
<protein>
    <recommendedName>
        <fullName evidence="13">ATP-dependent zinc metalloprotease FtsH</fullName>
        <ecNumber evidence="13">3.4.24.-</ecNumber>
    </recommendedName>
</protein>
<dbReference type="PANTHER" id="PTHR23076:SF113">
    <property type="entry name" value="ATP-DEPENDENT ZINC METALLOPROTEASE FTSH 1, CHLOROPLASTIC-RELATED"/>
    <property type="match status" value="1"/>
</dbReference>
<dbReference type="CDD" id="cd19501">
    <property type="entry name" value="RecA-like_FtsH"/>
    <property type="match status" value="1"/>
</dbReference>
<evidence type="ECO:0000256" key="6">
    <source>
        <dbReference type="ARBA" id="ARBA00022741"/>
    </source>
</evidence>
<dbReference type="InterPro" id="IPR003593">
    <property type="entry name" value="AAA+_ATPase"/>
</dbReference>
<keyword evidence="12 13" id="KW-0472">Membrane</keyword>
<feature type="compositionally biased region" description="Low complexity" evidence="15">
    <location>
        <begin position="611"/>
        <end position="649"/>
    </location>
</feature>
<dbReference type="SMART" id="SM00382">
    <property type="entry name" value="AAA"/>
    <property type="match status" value="1"/>
</dbReference>
<keyword evidence="6 13" id="KW-0547">Nucleotide-binding</keyword>
<evidence type="ECO:0000256" key="14">
    <source>
        <dbReference type="RuleBase" id="RU003651"/>
    </source>
</evidence>
<keyword evidence="3 13" id="KW-0645">Protease</keyword>
<name>A0ABS2GPD9_9FIRM</name>
<dbReference type="InterPro" id="IPR027417">
    <property type="entry name" value="P-loop_NTPase"/>
</dbReference>
<evidence type="ECO:0000256" key="9">
    <source>
        <dbReference type="ARBA" id="ARBA00022840"/>
    </source>
</evidence>
<feature type="active site" evidence="13">
    <location>
        <position position="410"/>
    </location>
</feature>
<gene>
    <name evidence="13" type="primary">ftsH</name>
    <name evidence="17" type="ORF">H9X81_06580</name>
</gene>
<evidence type="ECO:0000256" key="3">
    <source>
        <dbReference type="ARBA" id="ARBA00022670"/>
    </source>
</evidence>
<keyword evidence="9 13" id="KW-0067">ATP-binding</keyword>
<dbReference type="InterPro" id="IPR005936">
    <property type="entry name" value="FtsH"/>
</dbReference>
<proteinExistence type="inferred from homology"/>
<dbReference type="SUPFAM" id="SSF140990">
    <property type="entry name" value="FtsH protease domain-like"/>
    <property type="match status" value="1"/>
</dbReference>
<keyword evidence="7 13" id="KW-0378">Hydrolase</keyword>
<keyword evidence="13" id="KW-1003">Cell membrane</keyword>
<dbReference type="Pfam" id="PF00004">
    <property type="entry name" value="AAA"/>
    <property type="match status" value="1"/>
</dbReference>
<evidence type="ECO:0000256" key="8">
    <source>
        <dbReference type="ARBA" id="ARBA00022833"/>
    </source>
</evidence>
<dbReference type="InterPro" id="IPR037219">
    <property type="entry name" value="Peptidase_M41-like"/>
</dbReference>
<dbReference type="EMBL" id="JACSNR010000005">
    <property type="protein sequence ID" value="MBM6923353.1"/>
    <property type="molecule type" value="Genomic_DNA"/>
</dbReference>
<dbReference type="Pfam" id="PF01434">
    <property type="entry name" value="Peptidase_M41"/>
    <property type="match status" value="1"/>
</dbReference>
<dbReference type="InterPro" id="IPR041569">
    <property type="entry name" value="AAA_lid_3"/>
</dbReference>
<dbReference type="SUPFAM" id="SSF52540">
    <property type="entry name" value="P-loop containing nucleoside triphosphate hydrolases"/>
    <property type="match status" value="1"/>
</dbReference>
<dbReference type="Gene3D" id="3.40.50.300">
    <property type="entry name" value="P-loop containing nucleotide triphosphate hydrolases"/>
    <property type="match status" value="1"/>
</dbReference>
<evidence type="ECO:0000256" key="1">
    <source>
        <dbReference type="ARBA" id="ARBA00004370"/>
    </source>
</evidence>
<feature type="binding site" evidence="13">
    <location>
        <position position="413"/>
    </location>
    <ligand>
        <name>Zn(2+)</name>
        <dbReference type="ChEBI" id="CHEBI:29105"/>
        <note>catalytic</note>
    </ligand>
</feature>